<accession>A0A3S4AMG3</accession>
<comment type="similarity">
    <text evidence="1">Belongs to the GST superfamily.</text>
</comment>
<dbReference type="SUPFAM" id="SSF47616">
    <property type="entry name" value="GST C-terminal domain-like"/>
    <property type="match status" value="1"/>
</dbReference>
<dbReference type="InterPro" id="IPR010987">
    <property type="entry name" value="Glutathione-S-Trfase_C-like"/>
</dbReference>
<evidence type="ECO:0000259" key="3">
    <source>
        <dbReference type="PROSITE" id="PS50405"/>
    </source>
</evidence>
<evidence type="ECO:0000313" key="4">
    <source>
        <dbReference type="EMBL" id="SPQ21403.1"/>
    </source>
</evidence>
<dbReference type="Gene3D" id="1.20.1050.10">
    <property type="match status" value="1"/>
</dbReference>
<dbReference type="AlphaFoldDB" id="A0A3S4AMG3"/>
<dbReference type="InterPro" id="IPR040079">
    <property type="entry name" value="Glutathione_S-Trfase"/>
</dbReference>
<dbReference type="PANTHER" id="PTHR44051">
    <property type="entry name" value="GLUTATHIONE S-TRANSFERASE-RELATED"/>
    <property type="match status" value="1"/>
</dbReference>
<dbReference type="EMBL" id="OUUZ01000008">
    <property type="protein sequence ID" value="SPQ21403.1"/>
    <property type="molecule type" value="Genomic_DNA"/>
</dbReference>
<dbReference type="Pfam" id="PF00043">
    <property type="entry name" value="GST_C"/>
    <property type="match status" value="1"/>
</dbReference>
<dbReference type="SFLD" id="SFLDS00019">
    <property type="entry name" value="Glutathione_Transferase_(cytos"/>
    <property type="match status" value="1"/>
</dbReference>
<evidence type="ECO:0000256" key="1">
    <source>
        <dbReference type="ARBA" id="ARBA00007409"/>
    </source>
</evidence>
<sequence length="274" mass="31318">MAAVPPEGKSAKPGLNIYTCRAVNPYKLSIAVEELGIPCHYIPMDLTADEHKADWYLAINPNGRVPAIVHVKEDGSKEVIFETAACLLYLAHEFDKEHKISYPYGTPEYWTQVSWLSWQVASYGPMMGQAVHFNRYAVEPVPYGVWRYTSECRRLHHVLNEQLAKHPFITGDRLNIADIAIFIFVASSKWCGLDVDEFPHLAAWRDKLLKRPQFQKGLITPEPFIFTDEYVTKPENQEIYKTIRKLGGQWIKQSSDRWSKGSPVSLPSDFANYA</sequence>
<gene>
    <name evidence="4" type="ORF">TT172_LOCUS3822</name>
</gene>
<reference evidence="4 5" key="1">
    <citation type="submission" date="2018-04" db="EMBL/GenBank/DDBJ databases">
        <authorList>
            <person name="Huttner S."/>
            <person name="Dainat J."/>
        </authorList>
    </citation>
    <scope>NUCLEOTIDE SEQUENCE [LARGE SCALE GENOMIC DNA]</scope>
</reference>
<protein>
    <submittedName>
        <fullName evidence="4">A861ee31-1836-4d4e-bff3-213c55b4e5f4</fullName>
    </submittedName>
</protein>
<feature type="domain" description="GST C-terminal" evidence="3">
    <location>
        <begin position="105"/>
        <end position="234"/>
    </location>
</feature>
<dbReference type="SUPFAM" id="SSF52833">
    <property type="entry name" value="Thioredoxin-like"/>
    <property type="match status" value="1"/>
</dbReference>
<dbReference type="SFLD" id="SFLDG00358">
    <property type="entry name" value="Main_(cytGST)"/>
    <property type="match status" value="1"/>
</dbReference>
<dbReference type="InterPro" id="IPR004046">
    <property type="entry name" value="GST_C"/>
</dbReference>
<dbReference type="Gene3D" id="3.40.30.10">
    <property type="entry name" value="Glutaredoxin"/>
    <property type="match status" value="1"/>
</dbReference>
<dbReference type="InterPro" id="IPR036282">
    <property type="entry name" value="Glutathione-S-Trfase_C_sf"/>
</dbReference>
<dbReference type="PROSITE" id="PS50405">
    <property type="entry name" value="GST_CTER"/>
    <property type="match status" value="1"/>
</dbReference>
<feature type="domain" description="GST N-terminal" evidence="2">
    <location>
        <begin position="12"/>
        <end position="98"/>
    </location>
</feature>
<dbReference type="InterPro" id="IPR036249">
    <property type="entry name" value="Thioredoxin-like_sf"/>
</dbReference>
<dbReference type="InterPro" id="IPR004045">
    <property type="entry name" value="Glutathione_S-Trfase_N"/>
</dbReference>
<dbReference type="Pfam" id="PF13409">
    <property type="entry name" value="GST_N_2"/>
    <property type="match status" value="1"/>
</dbReference>
<evidence type="ECO:0000313" key="5">
    <source>
        <dbReference type="Proteomes" id="UP000289323"/>
    </source>
</evidence>
<dbReference type="PANTHER" id="PTHR44051:SF8">
    <property type="entry name" value="GLUTATHIONE S-TRANSFERASE GSTA"/>
    <property type="match status" value="1"/>
</dbReference>
<organism evidence="4 5">
    <name type="scientific">Thermothielavioides terrestris</name>
    <dbReference type="NCBI Taxonomy" id="2587410"/>
    <lineage>
        <taxon>Eukaryota</taxon>
        <taxon>Fungi</taxon>
        <taxon>Dikarya</taxon>
        <taxon>Ascomycota</taxon>
        <taxon>Pezizomycotina</taxon>
        <taxon>Sordariomycetes</taxon>
        <taxon>Sordariomycetidae</taxon>
        <taxon>Sordariales</taxon>
        <taxon>Chaetomiaceae</taxon>
        <taxon>Thermothielavioides</taxon>
    </lineage>
</organism>
<proteinExistence type="inferred from homology"/>
<evidence type="ECO:0000259" key="2">
    <source>
        <dbReference type="PROSITE" id="PS50404"/>
    </source>
</evidence>
<dbReference type="Proteomes" id="UP000289323">
    <property type="component" value="Unassembled WGS sequence"/>
</dbReference>
<name>A0A3S4AMG3_9PEZI</name>
<dbReference type="PROSITE" id="PS50404">
    <property type="entry name" value="GST_NTER"/>
    <property type="match status" value="1"/>
</dbReference>